<dbReference type="GO" id="GO:0042918">
    <property type="term" value="P:alkanesulfonate transmembrane transport"/>
    <property type="evidence" value="ECO:0007669"/>
    <property type="project" value="TreeGrafter"/>
</dbReference>
<evidence type="ECO:0000256" key="2">
    <source>
        <dbReference type="ARBA" id="ARBA00010742"/>
    </source>
</evidence>
<reference evidence="5 6" key="1">
    <citation type="submission" date="2019-05" db="EMBL/GenBank/DDBJ databases">
        <authorList>
            <person name="Lee S.D."/>
        </authorList>
    </citation>
    <scope>NUCLEOTIDE SEQUENCE [LARGE SCALE GENOMIC DNA]</scope>
    <source>
        <strain evidence="5 6">C5-26</strain>
    </source>
</reference>
<dbReference type="PANTHER" id="PTHR30024">
    <property type="entry name" value="ALIPHATIC SULFONATES-BINDING PROTEIN-RELATED"/>
    <property type="match status" value="1"/>
</dbReference>
<comment type="subcellular location">
    <subcellularLocation>
        <location evidence="1">Periplasm</location>
    </subcellularLocation>
</comment>
<dbReference type="Gene3D" id="3.40.190.10">
    <property type="entry name" value="Periplasmic binding protein-like II"/>
    <property type="match status" value="2"/>
</dbReference>
<protein>
    <recommendedName>
        <fullName evidence="7">ABC transporter substrate-binding protein</fullName>
    </recommendedName>
</protein>
<dbReference type="PROSITE" id="PS51257">
    <property type="entry name" value="PROKAR_LIPOPROTEIN"/>
    <property type="match status" value="1"/>
</dbReference>
<reference evidence="5 6" key="2">
    <citation type="submission" date="2019-08" db="EMBL/GenBank/DDBJ databases">
        <title>Jejuicoccus antrihumi gen. nov., sp. nov., a new member of the family Dermacoccaceae isolated from a cave.</title>
        <authorList>
            <person name="Schumann P."/>
            <person name="Kim I.S."/>
        </authorList>
    </citation>
    <scope>NUCLEOTIDE SEQUENCE [LARGE SCALE GENOMIC DNA]</scope>
    <source>
        <strain evidence="5 6">C5-26</strain>
    </source>
</reference>
<evidence type="ECO:0000256" key="1">
    <source>
        <dbReference type="ARBA" id="ARBA00004418"/>
    </source>
</evidence>
<dbReference type="OrthoDB" id="286202at2"/>
<dbReference type="GO" id="GO:0042597">
    <property type="term" value="C:periplasmic space"/>
    <property type="evidence" value="ECO:0007669"/>
    <property type="project" value="UniProtKB-SubCell"/>
</dbReference>
<name>A0A563DW52_9MICO</name>
<keyword evidence="6" id="KW-1185">Reference proteome</keyword>
<keyword evidence="3 4" id="KW-0732">Signal</keyword>
<dbReference type="RefSeq" id="WP_146318708.1">
    <property type="nucleotide sequence ID" value="NZ_VCQV01000027.1"/>
</dbReference>
<evidence type="ECO:0008006" key="7">
    <source>
        <dbReference type="Google" id="ProtNLM"/>
    </source>
</evidence>
<dbReference type="PANTHER" id="PTHR30024:SF47">
    <property type="entry name" value="TAURINE-BINDING PERIPLASMIC PROTEIN"/>
    <property type="match status" value="1"/>
</dbReference>
<dbReference type="Pfam" id="PF13379">
    <property type="entry name" value="NMT1_2"/>
    <property type="match status" value="1"/>
</dbReference>
<evidence type="ECO:0000313" key="6">
    <source>
        <dbReference type="Proteomes" id="UP000320244"/>
    </source>
</evidence>
<feature type="chain" id="PRO_5039665199" description="ABC transporter substrate-binding protein" evidence="4">
    <location>
        <begin position="24"/>
        <end position="350"/>
    </location>
</feature>
<gene>
    <name evidence="5" type="ORF">FGL98_17165</name>
</gene>
<comment type="caution">
    <text evidence="5">The sequence shown here is derived from an EMBL/GenBank/DDBJ whole genome shotgun (WGS) entry which is preliminary data.</text>
</comment>
<dbReference type="EMBL" id="VCQV01000027">
    <property type="protein sequence ID" value="TWP34447.1"/>
    <property type="molecule type" value="Genomic_DNA"/>
</dbReference>
<proteinExistence type="inferred from homology"/>
<evidence type="ECO:0000256" key="4">
    <source>
        <dbReference type="SAM" id="SignalP"/>
    </source>
</evidence>
<evidence type="ECO:0000256" key="3">
    <source>
        <dbReference type="ARBA" id="ARBA00022729"/>
    </source>
</evidence>
<accession>A0A563DW52</accession>
<dbReference type="Proteomes" id="UP000320244">
    <property type="component" value="Unassembled WGS sequence"/>
</dbReference>
<comment type="similarity">
    <text evidence="2">Belongs to the bacterial solute-binding protein SsuA/TauA family.</text>
</comment>
<dbReference type="SUPFAM" id="SSF53850">
    <property type="entry name" value="Periplasmic binding protein-like II"/>
    <property type="match status" value="1"/>
</dbReference>
<feature type="signal peptide" evidence="4">
    <location>
        <begin position="1"/>
        <end position="23"/>
    </location>
</feature>
<dbReference type="AlphaFoldDB" id="A0A563DW52"/>
<evidence type="ECO:0000313" key="5">
    <source>
        <dbReference type="EMBL" id="TWP34447.1"/>
    </source>
</evidence>
<organism evidence="5 6">
    <name type="scientific">Leekyejoonella antrihumi</name>
    <dbReference type="NCBI Taxonomy" id="1660198"/>
    <lineage>
        <taxon>Bacteria</taxon>
        <taxon>Bacillati</taxon>
        <taxon>Actinomycetota</taxon>
        <taxon>Actinomycetes</taxon>
        <taxon>Micrococcales</taxon>
        <taxon>Dermacoccaceae</taxon>
        <taxon>Leekyejoonella</taxon>
    </lineage>
</organism>
<sequence length="350" mass="36116">MFRAQKSARLAAATACCALLVSACSSGTGATSSSGGKQGNLLVSYFSNGYYSGVVATQPSLQAKIPGKVKFLEVQSGPATLAGMKSGSYNLTTQTGNPPVLGAIALNTNLSVIWVEAYDNAALVVQKSIKSPADLVGKSLGYLEGSSEDFSFQSWLKLNHLAGKVTLVNLDRQAMVAAFKTGKIAGGYNDAPFTSSMIASGGRQVVDSTQIAKMGFPALNMVTVDQSFAKANPKLVLGYLCADAGAYQLMTGPNKKQAITKASDFLGQTRALGVPTGLSYPLIAPKDELTSKGLGAPGNVKNGAVVQSLVKTGTFLKSQGIINKVPTVADITAHVDTSFAQKVANGACSK</sequence>